<dbReference type="Pfam" id="PF03140">
    <property type="entry name" value="DUF247"/>
    <property type="match status" value="1"/>
</dbReference>
<dbReference type="Proteomes" id="UP001140206">
    <property type="component" value="Chromosome 3"/>
</dbReference>
<dbReference type="EMBL" id="JAMFTS010000003">
    <property type="protein sequence ID" value="KAJ4776371.1"/>
    <property type="molecule type" value="Genomic_DNA"/>
</dbReference>
<dbReference type="PANTHER" id="PTHR31170:SF25">
    <property type="entry name" value="BNAA09G04570D PROTEIN"/>
    <property type="match status" value="1"/>
</dbReference>
<gene>
    <name evidence="1" type="ORF">LUZ62_060628</name>
</gene>
<dbReference type="InterPro" id="IPR004158">
    <property type="entry name" value="DUF247_pln"/>
</dbReference>
<dbReference type="PANTHER" id="PTHR31170">
    <property type="entry name" value="BNAC04G53230D PROTEIN"/>
    <property type="match status" value="1"/>
</dbReference>
<comment type="caution">
    <text evidence="1">The sequence shown here is derived from an EMBL/GenBank/DDBJ whole genome shotgun (WGS) entry which is preliminary data.</text>
</comment>
<protein>
    <submittedName>
        <fullName evidence="1">Uncharacterized protein</fullName>
    </submittedName>
</protein>
<keyword evidence="2" id="KW-1185">Reference proteome</keyword>
<sequence>MDAANAPPWEMTTKTEAKDITDEVHRGNTIKEITKHIDKLEVAVDVDFFVRYRKLPRLVDFIRTDEDPVLPLIFRLPIEPDANRYFFTPRVVSIGPYYHGKSCLAKMDRHKSRFLEEFLSHYTSRSLEHYQNELKNRLVKQSFKDEYYDEDNLTRDELVDIMILDGCFILEFLIKIYNHIPDEIFQDETLLQYIKTDLLMFENQIPLFVLEMLYEDPIPTIEELLGYYFWGTKDDPSMYEKHLNPCSLSLLQYYNNLFIFPRSDDGKAKRVYSQGNYGEQFGKDTRPVTCYLLGLSQSPSAQQLEKAGVVIRAKRSTNFLDITFHEGVLEMPILSIDEPFLLFFVNLLMFDLHVVDYHYVMESYCRFMACLTKTSNDVAILRKHGILEGKFITDEDWIHLMHWIGQPDHLLPKWHYFANLFDDLLLFCNRPKKKHVLRRFVSCCYGSCSL</sequence>
<reference evidence="1" key="1">
    <citation type="submission" date="2022-08" db="EMBL/GenBank/DDBJ databases">
        <authorList>
            <person name="Marques A."/>
        </authorList>
    </citation>
    <scope>NUCLEOTIDE SEQUENCE</scope>
    <source>
        <strain evidence="1">RhyPub2mFocal</strain>
        <tissue evidence="1">Leaves</tissue>
    </source>
</reference>
<evidence type="ECO:0000313" key="1">
    <source>
        <dbReference type="EMBL" id="KAJ4776371.1"/>
    </source>
</evidence>
<accession>A0AAV8EBE0</accession>
<organism evidence="1 2">
    <name type="scientific">Rhynchospora pubera</name>
    <dbReference type="NCBI Taxonomy" id="906938"/>
    <lineage>
        <taxon>Eukaryota</taxon>
        <taxon>Viridiplantae</taxon>
        <taxon>Streptophyta</taxon>
        <taxon>Embryophyta</taxon>
        <taxon>Tracheophyta</taxon>
        <taxon>Spermatophyta</taxon>
        <taxon>Magnoliopsida</taxon>
        <taxon>Liliopsida</taxon>
        <taxon>Poales</taxon>
        <taxon>Cyperaceae</taxon>
        <taxon>Cyperoideae</taxon>
        <taxon>Rhynchosporeae</taxon>
        <taxon>Rhynchospora</taxon>
    </lineage>
</organism>
<name>A0AAV8EBE0_9POAL</name>
<proteinExistence type="predicted"/>
<dbReference type="AlphaFoldDB" id="A0AAV8EBE0"/>
<evidence type="ECO:0000313" key="2">
    <source>
        <dbReference type="Proteomes" id="UP001140206"/>
    </source>
</evidence>